<organism evidence="1 2">
    <name type="scientific">Cupriavidus pinatubonensis</name>
    <dbReference type="NCBI Taxonomy" id="248026"/>
    <lineage>
        <taxon>Bacteria</taxon>
        <taxon>Pseudomonadati</taxon>
        <taxon>Pseudomonadota</taxon>
        <taxon>Betaproteobacteria</taxon>
        <taxon>Burkholderiales</taxon>
        <taxon>Burkholderiaceae</taxon>
        <taxon>Cupriavidus</taxon>
    </lineage>
</organism>
<comment type="caution">
    <text evidence="1">The sequence shown here is derived from an EMBL/GenBank/DDBJ whole genome shotgun (WGS) entry which is preliminary data.</text>
</comment>
<dbReference type="RefSeq" id="WP_224001218.1">
    <property type="nucleotide sequence ID" value="NZ_CAJZAF010000007.1"/>
</dbReference>
<evidence type="ECO:0000313" key="1">
    <source>
        <dbReference type="EMBL" id="CAG9169759.1"/>
    </source>
</evidence>
<keyword evidence="2" id="KW-1185">Reference proteome</keyword>
<dbReference type="Proteomes" id="UP000701702">
    <property type="component" value="Unassembled WGS sequence"/>
</dbReference>
<proteinExistence type="predicted"/>
<accession>A0ABM8WQS9</accession>
<reference evidence="1 2" key="1">
    <citation type="submission" date="2021-08" db="EMBL/GenBank/DDBJ databases">
        <authorList>
            <person name="Peeters C."/>
        </authorList>
    </citation>
    <scope>NUCLEOTIDE SEQUENCE [LARGE SCALE GENOMIC DNA]</scope>
    <source>
        <strain evidence="1 2">LMG 23994</strain>
    </source>
</reference>
<protein>
    <submittedName>
        <fullName evidence="1">Uncharacterized protein</fullName>
    </submittedName>
</protein>
<sequence length="143" mass="15933">MSIENKLTEYRDFEGIMLQLATERGWQFKFGDEVIPVQSVFNHAMYAPALLTLAGSELEARRVACDLAFRLDGESNSLFGARVAFEEERNSTLAQLWRLAASAMIVESLPKDGNYISLDPLQFVLGDTFAAFVAPEHAAREAE</sequence>
<evidence type="ECO:0000313" key="2">
    <source>
        <dbReference type="Proteomes" id="UP000701702"/>
    </source>
</evidence>
<gene>
    <name evidence="1" type="ORF">LMG23994_01649</name>
</gene>
<dbReference type="EMBL" id="CAJZAF010000007">
    <property type="protein sequence ID" value="CAG9169759.1"/>
    <property type="molecule type" value="Genomic_DNA"/>
</dbReference>
<name>A0ABM8WQS9_9BURK</name>